<dbReference type="EMBL" id="REGN01005381">
    <property type="protein sequence ID" value="RNA13554.1"/>
    <property type="molecule type" value="Genomic_DNA"/>
</dbReference>
<comment type="caution">
    <text evidence="1">The sequence shown here is derived from an EMBL/GenBank/DDBJ whole genome shotgun (WGS) entry which is preliminary data.</text>
</comment>
<gene>
    <name evidence="1" type="ORF">BpHYR1_016131</name>
</gene>
<evidence type="ECO:0000313" key="2">
    <source>
        <dbReference type="Proteomes" id="UP000276133"/>
    </source>
</evidence>
<proteinExistence type="predicted"/>
<protein>
    <submittedName>
        <fullName evidence="1">Uncharacterized protein</fullName>
    </submittedName>
</protein>
<accession>A0A3M7QR51</accession>
<name>A0A3M7QR51_BRAPC</name>
<dbReference type="AlphaFoldDB" id="A0A3M7QR51"/>
<keyword evidence="2" id="KW-1185">Reference proteome</keyword>
<evidence type="ECO:0000313" key="1">
    <source>
        <dbReference type="EMBL" id="RNA13554.1"/>
    </source>
</evidence>
<reference evidence="1 2" key="1">
    <citation type="journal article" date="2018" name="Sci. Rep.">
        <title>Genomic signatures of local adaptation to the degree of environmental predictability in rotifers.</title>
        <authorList>
            <person name="Franch-Gras L."/>
            <person name="Hahn C."/>
            <person name="Garcia-Roger E.M."/>
            <person name="Carmona M.J."/>
            <person name="Serra M."/>
            <person name="Gomez A."/>
        </authorList>
    </citation>
    <scope>NUCLEOTIDE SEQUENCE [LARGE SCALE GENOMIC DNA]</scope>
    <source>
        <strain evidence="1">HYR1</strain>
    </source>
</reference>
<sequence length="64" mass="7501">MYNNYRNQKFNITGENKVSRINFSNFSINVDIEPKSIFKISSLNLSINPLILPIWMSHQELLTN</sequence>
<organism evidence="1 2">
    <name type="scientific">Brachionus plicatilis</name>
    <name type="common">Marine rotifer</name>
    <name type="synonym">Brachionus muelleri</name>
    <dbReference type="NCBI Taxonomy" id="10195"/>
    <lineage>
        <taxon>Eukaryota</taxon>
        <taxon>Metazoa</taxon>
        <taxon>Spiralia</taxon>
        <taxon>Gnathifera</taxon>
        <taxon>Rotifera</taxon>
        <taxon>Eurotatoria</taxon>
        <taxon>Monogononta</taxon>
        <taxon>Pseudotrocha</taxon>
        <taxon>Ploima</taxon>
        <taxon>Brachionidae</taxon>
        <taxon>Brachionus</taxon>
    </lineage>
</organism>
<dbReference type="Proteomes" id="UP000276133">
    <property type="component" value="Unassembled WGS sequence"/>
</dbReference>